<organism evidence="5">
    <name type="scientific">Chlorella variabilis</name>
    <name type="common">Green alga</name>
    <dbReference type="NCBI Taxonomy" id="554065"/>
    <lineage>
        <taxon>Eukaryota</taxon>
        <taxon>Viridiplantae</taxon>
        <taxon>Chlorophyta</taxon>
        <taxon>core chlorophytes</taxon>
        <taxon>Trebouxiophyceae</taxon>
        <taxon>Chlorellales</taxon>
        <taxon>Chlorellaceae</taxon>
        <taxon>Chlorella clade</taxon>
        <taxon>Chlorella</taxon>
    </lineage>
</organism>
<dbReference type="STRING" id="554065.E1Z3U5"/>
<dbReference type="KEGG" id="cvr:CHLNCDRAFT_138219"/>
<dbReference type="FunCoup" id="E1Z3U5">
    <property type="interactions" value="1075"/>
</dbReference>
<dbReference type="AlphaFoldDB" id="E1Z3U5"/>
<dbReference type="InParanoid" id="E1Z3U5"/>
<evidence type="ECO:0000313" key="4">
    <source>
        <dbReference type="EMBL" id="EFN59235.1"/>
    </source>
</evidence>
<dbReference type="GO" id="GO:0055087">
    <property type="term" value="C:Ski complex"/>
    <property type="evidence" value="ECO:0007669"/>
    <property type="project" value="InterPro"/>
</dbReference>
<accession>E1Z3U5</accession>
<gene>
    <name evidence="4" type="ORF">CHLNCDRAFT_138219</name>
</gene>
<dbReference type="PANTHER" id="PTHR15704">
    <property type="entry name" value="SUPERKILLER 3 PROTEIN-RELATED"/>
    <property type="match status" value="1"/>
</dbReference>
<protein>
    <submittedName>
        <fullName evidence="4">Uncharacterized protein</fullName>
    </submittedName>
</protein>
<dbReference type="PANTHER" id="PTHR15704:SF7">
    <property type="entry name" value="SUPERKILLER COMPLEX PROTEIN 3"/>
    <property type="match status" value="1"/>
</dbReference>
<dbReference type="Gene3D" id="1.25.40.10">
    <property type="entry name" value="Tetratricopeptide repeat domain"/>
    <property type="match status" value="3"/>
</dbReference>
<dbReference type="RefSeq" id="XP_005851337.1">
    <property type="nucleotide sequence ID" value="XM_005851275.1"/>
</dbReference>
<keyword evidence="1" id="KW-0677">Repeat</keyword>
<dbReference type="GeneID" id="17358605"/>
<reference evidence="4 5" key="1">
    <citation type="journal article" date="2010" name="Plant Cell">
        <title>The Chlorella variabilis NC64A genome reveals adaptation to photosymbiosis, coevolution with viruses, and cryptic sex.</title>
        <authorList>
            <person name="Blanc G."/>
            <person name="Duncan G."/>
            <person name="Agarkova I."/>
            <person name="Borodovsky M."/>
            <person name="Gurnon J."/>
            <person name="Kuo A."/>
            <person name="Lindquist E."/>
            <person name="Lucas S."/>
            <person name="Pangilinan J."/>
            <person name="Polle J."/>
            <person name="Salamov A."/>
            <person name="Terry A."/>
            <person name="Yamada T."/>
            <person name="Dunigan D.D."/>
            <person name="Grigoriev I.V."/>
            <person name="Claverie J.M."/>
            <person name="Van Etten J.L."/>
        </authorList>
    </citation>
    <scope>NUCLEOTIDE SEQUENCE [LARGE SCALE GENOMIC DNA]</scope>
    <source>
        <strain evidence="4 5">NC64A</strain>
    </source>
</reference>
<proteinExistence type="predicted"/>
<evidence type="ECO:0000256" key="1">
    <source>
        <dbReference type="ARBA" id="ARBA00022737"/>
    </source>
</evidence>
<dbReference type="PROSITE" id="PS50293">
    <property type="entry name" value="TPR_REGION"/>
    <property type="match status" value="1"/>
</dbReference>
<sequence>MFSDHLCSMMVAAGKADTALTLCREIASRAPQARWAHRRCGYLLAAAERFEEGVTAFQTALKTDTKDAAAWEGLASCYQNLGRFTAALKAYTRALELQPGRPYAAIQCGTIHMALGSFAEGSAQFEAALRIAPDHPSALLGAGESLAAAAGVHARQGALGTAADELARAAGHILRCTAKHGTLLAAWKLLGDVLVLHHAVNPSPQHPTIPAGAGSGSGATQAGGEQVEVELGAWRRRVEAMRQGRRAYAKALHLNPTQPGAWQDAAFAYHQEAQLMRAHPAMGSSGAGGSPAPSLAGLTAAAERVARAGLQLDGASADLWAALGTVAAEAAVREYALSRALQLDPKCVPAWVALARLYAEHGAAGPAASALQHARSHEPAVPVIWEAMADVAALGSTGAAEQANFAEHAHGLGAGPAGLLGFAECAIRTGRALEGPVYAAAKKAAHMQPLNPAAHNVLGLASEARGDWATAVASYKLALRLLLVARDPDACMLHPPTIHAIQGTSTSLQTAVQLNLARALTRGGGTQEAVQLYEELEVTAELYGHPPAWLAYAAAKRASGDLAGAEMAAQSAAEAGTPAKLLAGAICASMQLHCQAGQPARALAHLQQQLPALQAAKVLLEDVGELWITAAAGAAASWDPELLRQALDAAQAWAVEMDADSAAFLARLRSVEAAASLAAQQADRAAAQYSQAVHLCPDDAALRVSLAAAVLMRPCPPGVASSASAEAALRLLESPLVASAAVARRELPGVAPAGKAPVEAALEASTAALLAAQRCTPEQLSRRLSGAAHSVHESPANPKLWYYGALAAKKAAAMGDGSGSNERAWRWCRAAESVLGRAAVEAF</sequence>
<evidence type="ECO:0000313" key="5">
    <source>
        <dbReference type="Proteomes" id="UP000008141"/>
    </source>
</evidence>
<name>E1Z3U5_CHLVA</name>
<dbReference type="PROSITE" id="PS50005">
    <property type="entry name" value="TPR"/>
    <property type="match status" value="1"/>
</dbReference>
<dbReference type="SMART" id="SM00028">
    <property type="entry name" value="TPR"/>
    <property type="match status" value="6"/>
</dbReference>
<dbReference type="OrthoDB" id="421075at2759"/>
<keyword evidence="5" id="KW-1185">Reference proteome</keyword>
<feature type="repeat" description="TPR" evidence="3">
    <location>
        <begin position="68"/>
        <end position="101"/>
    </location>
</feature>
<dbReference type="Proteomes" id="UP000008141">
    <property type="component" value="Unassembled WGS sequence"/>
</dbReference>
<dbReference type="SUPFAM" id="SSF48452">
    <property type="entry name" value="TPR-like"/>
    <property type="match status" value="3"/>
</dbReference>
<dbReference type="InterPro" id="IPR011990">
    <property type="entry name" value="TPR-like_helical_dom_sf"/>
</dbReference>
<evidence type="ECO:0000256" key="2">
    <source>
        <dbReference type="ARBA" id="ARBA00022803"/>
    </source>
</evidence>
<dbReference type="InterPro" id="IPR039226">
    <property type="entry name" value="Ski3/TTC37"/>
</dbReference>
<evidence type="ECO:0000256" key="3">
    <source>
        <dbReference type="PROSITE-ProRule" id="PRU00339"/>
    </source>
</evidence>
<dbReference type="Pfam" id="PF13432">
    <property type="entry name" value="TPR_16"/>
    <property type="match status" value="2"/>
</dbReference>
<dbReference type="GO" id="GO:0006401">
    <property type="term" value="P:RNA catabolic process"/>
    <property type="evidence" value="ECO:0007669"/>
    <property type="project" value="InterPro"/>
</dbReference>
<keyword evidence="2 3" id="KW-0802">TPR repeat</keyword>
<dbReference type="InterPro" id="IPR019734">
    <property type="entry name" value="TPR_rpt"/>
</dbReference>
<dbReference type="eggNOG" id="KOG1127">
    <property type="taxonomic scope" value="Eukaryota"/>
</dbReference>
<dbReference type="EMBL" id="GL433836">
    <property type="protein sequence ID" value="EFN59235.1"/>
    <property type="molecule type" value="Genomic_DNA"/>
</dbReference>